<organism evidence="1 2">
    <name type="scientific">Lacticaseibacillus paracasei</name>
    <name type="common">Lactobacillus paracasei</name>
    <dbReference type="NCBI Taxonomy" id="1597"/>
    <lineage>
        <taxon>Bacteria</taxon>
        <taxon>Bacillati</taxon>
        <taxon>Bacillota</taxon>
        <taxon>Bacilli</taxon>
        <taxon>Lactobacillales</taxon>
        <taxon>Lactobacillaceae</taxon>
        <taxon>Lacticaseibacillus</taxon>
    </lineage>
</organism>
<dbReference type="NCBIfam" id="NF040509">
    <property type="entry name" value="Lacto_palin_RPT"/>
    <property type="match status" value="1"/>
</dbReference>
<evidence type="ECO:0000313" key="1">
    <source>
        <dbReference type="EMBL" id="QOP54895.1"/>
    </source>
</evidence>
<proteinExistence type="predicted"/>
<dbReference type="EMBL" id="CP050500">
    <property type="protein sequence ID" value="QOP54895.1"/>
    <property type="molecule type" value="Genomic_DNA"/>
</dbReference>
<accession>A0ABD7BQG7</accession>
<name>A0ABD7BQG7_LACPA</name>
<dbReference type="AntiFam" id="ANF00267">
    <property type="entry name" value="DNA repeat translations related to WP_015765070.1"/>
</dbReference>
<dbReference type="NCBIfam" id="NF040517">
    <property type="entry name" value="Lacto_Palin_RP2"/>
    <property type="match status" value="1"/>
</dbReference>
<dbReference type="AlphaFoldDB" id="A0ABD7BQG7"/>
<dbReference type="Proteomes" id="UP000593972">
    <property type="component" value="Chromosome"/>
</dbReference>
<gene>
    <name evidence="1" type="ORF">HCJ88_03500</name>
</gene>
<reference evidence="1 2" key="1">
    <citation type="submission" date="2020-03" db="EMBL/GenBank/DDBJ databases">
        <title>Complete genome sequence of Lactobacillus paracasei strain NFFJ04, isolated from animal feed.</title>
        <authorList>
            <person name="Jung J.Y."/>
        </authorList>
    </citation>
    <scope>NUCLEOTIDE SEQUENCE [LARGE SCALE GENOMIC DNA]</scope>
    <source>
        <strain evidence="1 2">NFFJ04</strain>
    </source>
</reference>
<sequence>MALMLRFLTGLVHALAETRSQAQKPAHKDLGHKWPKPSHLCPRPLMLRFLTAPDHALLLQWASQGGSLLTI</sequence>
<evidence type="ECO:0008006" key="3">
    <source>
        <dbReference type="Google" id="ProtNLM"/>
    </source>
</evidence>
<evidence type="ECO:0000313" key="2">
    <source>
        <dbReference type="Proteomes" id="UP000593972"/>
    </source>
</evidence>
<protein>
    <recommendedName>
        <fullName evidence="3">Alpha-galactosidase</fullName>
    </recommendedName>
</protein>
<dbReference type="AntiFam" id="ANF00266">
    <property type="entry name" value="DNA repeat translations related to WP_020751851.1"/>
</dbReference>